<dbReference type="Proteomes" id="UP001283361">
    <property type="component" value="Unassembled WGS sequence"/>
</dbReference>
<reference evidence="2" key="1">
    <citation type="journal article" date="2023" name="G3 (Bethesda)">
        <title>A reference genome for the long-term kleptoplast-retaining sea slug Elysia crispata morphotype clarki.</title>
        <authorList>
            <person name="Eastman K.E."/>
            <person name="Pendleton A.L."/>
            <person name="Shaikh M.A."/>
            <person name="Suttiyut T."/>
            <person name="Ogas R."/>
            <person name="Tomko P."/>
            <person name="Gavelis G."/>
            <person name="Widhalm J.R."/>
            <person name="Wisecaver J.H."/>
        </authorList>
    </citation>
    <scope>NUCLEOTIDE SEQUENCE</scope>
    <source>
        <strain evidence="2">ECLA1</strain>
    </source>
</reference>
<evidence type="ECO:0000313" key="3">
    <source>
        <dbReference type="Proteomes" id="UP001283361"/>
    </source>
</evidence>
<dbReference type="EMBL" id="JAWDGP010001650">
    <property type="protein sequence ID" value="KAK3789603.1"/>
    <property type="molecule type" value="Genomic_DNA"/>
</dbReference>
<proteinExistence type="predicted"/>
<evidence type="ECO:0000313" key="2">
    <source>
        <dbReference type="EMBL" id="KAK3789603.1"/>
    </source>
</evidence>
<gene>
    <name evidence="2" type="ORF">RRG08_061655</name>
</gene>
<comment type="caution">
    <text evidence="2">The sequence shown here is derived from an EMBL/GenBank/DDBJ whole genome shotgun (WGS) entry which is preliminary data.</text>
</comment>
<name>A0AAE1AL16_9GAST</name>
<protein>
    <submittedName>
        <fullName evidence="2">Uncharacterized protein</fullName>
    </submittedName>
</protein>
<sequence length="114" mass="12869">MSFTRRVPGDDPQRTSNCSTSGNCNQEHNETRPITLIVVLAIPDVESHFYKESDPDMFVSNKKLLIMFIYSKMFCLSSKLCRAYTSHPCINLLAETMLSDHSLSLALCDQCCRG</sequence>
<accession>A0AAE1AL16</accession>
<feature type="compositionally biased region" description="Polar residues" evidence="1">
    <location>
        <begin position="14"/>
        <end position="26"/>
    </location>
</feature>
<organism evidence="2 3">
    <name type="scientific">Elysia crispata</name>
    <name type="common">lettuce slug</name>
    <dbReference type="NCBI Taxonomy" id="231223"/>
    <lineage>
        <taxon>Eukaryota</taxon>
        <taxon>Metazoa</taxon>
        <taxon>Spiralia</taxon>
        <taxon>Lophotrochozoa</taxon>
        <taxon>Mollusca</taxon>
        <taxon>Gastropoda</taxon>
        <taxon>Heterobranchia</taxon>
        <taxon>Euthyneura</taxon>
        <taxon>Panpulmonata</taxon>
        <taxon>Sacoglossa</taxon>
        <taxon>Placobranchoidea</taxon>
        <taxon>Plakobranchidae</taxon>
        <taxon>Elysia</taxon>
    </lineage>
</organism>
<keyword evidence="3" id="KW-1185">Reference proteome</keyword>
<dbReference type="AlphaFoldDB" id="A0AAE1AL16"/>
<evidence type="ECO:0000256" key="1">
    <source>
        <dbReference type="SAM" id="MobiDB-lite"/>
    </source>
</evidence>
<feature type="region of interest" description="Disordered" evidence="1">
    <location>
        <begin position="1"/>
        <end position="27"/>
    </location>
</feature>